<dbReference type="OrthoDB" id="105697at2157"/>
<dbReference type="PANTHER" id="PTHR46268">
    <property type="entry name" value="STRESS RESPONSE PROTEIN NHAX"/>
    <property type="match status" value="1"/>
</dbReference>
<comment type="similarity">
    <text evidence="1">Belongs to the universal stress protein A family.</text>
</comment>
<dbReference type="PRINTS" id="PR01438">
    <property type="entry name" value="UNVRSLSTRESS"/>
</dbReference>
<dbReference type="Proteomes" id="UP000199170">
    <property type="component" value="Unassembled WGS sequence"/>
</dbReference>
<feature type="domain" description="UspA" evidence="2">
    <location>
        <begin position="10"/>
        <end position="141"/>
    </location>
</feature>
<evidence type="ECO:0000313" key="4">
    <source>
        <dbReference type="Proteomes" id="UP000199170"/>
    </source>
</evidence>
<dbReference type="InterPro" id="IPR014729">
    <property type="entry name" value="Rossmann-like_a/b/a_fold"/>
</dbReference>
<dbReference type="Pfam" id="PF00582">
    <property type="entry name" value="Usp"/>
    <property type="match status" value="2"/>
</dbReference>
<dbReference type="PANTHER" id="PTHR46268:SF6">
    <property type="entry name" value="UNIVERSAL STRESS PROTEIN UP12"/>
    <property type="match status" value="1"/>
</dbReference>
<evidence type="ECO:0000313" key="3">
    <source>
        <dbReference type="EMBL" id="SDY20690.1"/>
    </source>
</evidence>
<gene>
    <name evidence="3" type="ORF">SAMN04487946_108148</name>
</gene>
<dbReference type="AlphaFoldDB" id="A0A1H3HYY8"/>
<organism evidence="3 4">
    <name type="scientific">Halobellus clavatus</name>
    <dbReference type="NCBI Taxonomy" id="660517"/>
    <lineage>
        <taxon>Archaea</taxon>
        <taxon>Methanobacteriati</taxon>
        <taxon>Methanobacteriota</taxon>
        <taxon>Stenosarchaea group</taxon>
        <taxon>Halobacteria</taxon>
        <taxon>Halobacteriales</taxon>
        <taxon>Haloferacaceae</taxon>
        <taxon>Halobellus</taxon>
    </lineage>
</organism>
<dbReference type="Gene3D" id="3.40.50.620">
    <property type="entry name" value="HUPs"/>
    <property type="match status" value="2"/>
</dbReference>
<accession>A0A1H3HYY8</accession>
<dbReference type="RefSeq" id="WP_089767724.1">
    <property type="nucleotide sequence ID" value="NZ_FNPB01000008.1"/>
</dbReference>
<reference evidence="4" key="1">
    <citation type="submission" date="2016-10" db="EMBL/GenBank/DDBJ databases">
        <authorList>
            <person name="Varghese N."/>
            <person name="Submissions S."/>
        </authorList>
    </citation>
    <scope>NUCLEOTIDE SEQUENCE [LARGE SCALE GENOMIC DNA]</scope>
    <source>
        <strain evidence="4">CGMCC 1.10118</strain>
    </source>
</reference>
<sequence>MTSPTSVAVDRILVPLDGSESAMPALEHGISLAVEADATVHLVAVVDPYGLSSVAERSEVEAELEEAVTDAAARVQDAGATVRTAVESGFPHEELLSVVDREGIDLIAMGTHGRTGLDRYVLGSVAEKLVRLSPVPVLTVREDATGERPYRNVVVPTDGSDAAVPAERWGVGLADRFGAGVRALSVVPVGPVRSSETTAALEEAATAAVERVTSRATEAGVESSQVIEHGVPHRKILDVCERTSADLVVLGTHGRTGVERFVLGSVAEKVVRLSEMPVLVVPAE</sequence>
<dbReference type="EMBL" id="FNPB01000008">
    <property type="protein sequence ID" value="SDY20690.1"/>
    <property type="molecule type" value="Genomic_DNA"/>
</dbReference>
<dbReference type="SUPFAM" id="SSF52402">
    <property type="entry name" value="Adenine nucleotide alpha hydrolases-like"/>
    <property type="match status" value="2"/>
</dbReference>
<dbReference type="InterPro" id="IPR006015">
    <property type="entry name" value="Universal_stress_UspA"/>
</dbReference>
<dbReference type="InterPro" id="IPR006016">
    <property type="entry name" value="UspA"/>
</dbReference>
<proteinExistence type="inferred from homology"/>
<dbReference type="STRING" id="660517.SAMN04487946_108148"/>
<name>A0A1H3HYY8_9EURY</name>
<keyword evidence="4" id="KW-1185">Reference proteome</keyword>
<feature type="domain" description="UspA" evidence="2">
    <location>
        <begin position="150"/>
        <end position="282"/>
    </location>
</feature>
<dbReference type="CDD" id="cd00293">
    <property type="entry name" value="USP-like"/>
    <property type="match status" value="2"/>
</dbReference>
<evidence type="ECO:0000256" key="1">
    <source>
        <dbReference type="ARBA" id="ARBA00008791"/>
    </source>
</evidence>
<protein>
    <submittedName>
        <fullName evidence="3">Nucleotide-binding universal stress protein, UspA family</fullName>
    </submittedName>
</protein>
<evidence type="ECO:0000259" key="2">
    <source>
        <dbReference type="Pfam" id="PF00582"/>
    </source>
</evidence>